<evidence type="ECO:0000256" key="1">
    <source>
        <dbReference type="SAM" id="SignalP"/>
    </source>
</evidence>
<feature type="signal peptide" evidence="1">
    <location>
        <begin position="1"/>
        <end position="23"/>
    </location>
</feature>
<proteinExistence type="predicted"/>
<dbReference type="PIRSF" id="PIRSF031900">
    <property type="entry name" value="UCP031900"/>
    <property type="match status" value="1"/>
</dbReference>
<gene>
    <name evidence="3" type="ORF">SAMN04488092_104310</name>
</gene>
<keyword evidence="1" id="KW-0732">Signal</keyword>
<dbReference type="RefSeq" id="WP_090269381.1">
    <property type="nucleotide sequence ID" value="NZ_FOEP01000004.1"/>
</dbReference>
<protein>
    <recommendedName>
        <fullName evidence="2">Phytase-like domain-containing protein</fullName>
    </recommendedName>
</protein>
<dbReference type="STRING" id="657014.SAMN04488092_104310"/>
<dbReference type="InterPro" id="IPR014567">
    <property type="entry name" value="UCP031900"/>
</dbReference>
<keyword evidence="4" id="KW-1185">Reference proteome</keyword>
<evidence type="ECO:0000313" key="3">
    <source>
        <dbReference type="EMBL" id="SEQ17882.1"/>
    </source>
</evidence>
<evidence type="ECO:0000313" key="4">
    <source>
        <dbReference type="Proteomes" id="UP000198634"/>
    </source>
</evidence>
<dbReference type="InterPro" id="IPR027372">
    <property type="entry name" value="Phytase-like_dom"/>
</dbReference>
<dbReference type="OrthoDB" id="9798693at2"/>
<dbReference type="SUPFAM" id="SSF101898">
    <property type="entry name" value="NHL repeat"/>
    <property type="match status" value="1"/>
</dbReference>
<dbReference type="Pfam" id="PF13449">
    <property type="entry name" value="Phytase-like"/>
    <property type="match status" value="1"/>
</dbReference>
<dbReference type="Proteomes" id="UP000198634">
    <property type="component" value="Unassembled WGS sequence"/>
</dbReference>
<name>A0A1H9DX18_9RHOB</name>
<evidence type="ECO:0000259" key="2">
    <source>
        <dbReference type="Pfam" id="PF13449"/>
    </source>
</evidence>
<feature type="domain" description="Phytase-like" evidence="2">
    <location>
        <begin position="43"/>
        <end position="281"/>
    </location>
</feature>
<dbReference type="EMBL" id="FOEP01000004">
    <property type="protein sequence ID" value="SEQ17882.1"/>
    <property type="molecule type" value="Genomic_DNA"/>
</dbReference>
<reference evidence="3 4" key="1">
    <citation type="submission" date="2016-10" db="EMBL/GenBank/DDBJ databases">
        <authorList>
            <person name="de Groot N.N."/>
        </authorList>
    </citation>
    <scope>NUCLEOTIDE SEQUENCE [LARGE SCALE GENOMIC DNA]</scope>
    <source>
        <strain evidence="3 4">DSM 22007</strain>
    </source>
</reference>
<sequence>MRFRIAVALIALAALFYALSGTAEVPGKARFVGTYIWRSNDPNVGGLSALELLPNGTDFMAVSDRGMLIRGQLLRRDGNIVGVVNVTPTPLTPPEGTPVRAPHSDAEGLARHPDGRLFVSLEGPAQVWAYKAPGTAATLLPHHPDFNKMGSNSSLEALAIDAHGRLFAIPEKPLTRRDGVAVYVYAGAGWQRAFTLSRNSRFLPVGADFGPDGKLYLLERRFDGIGFSSRVRRFDLSSDTPDGGEVLLRSHLAQFDNLEGLSVRRDGQDQIRLTMVSDDNFKFFQRTELVEYVITEPLAKAASKQ</sequence>
<feature type="chain" id="PRO_5009300833" description="Phytase-like domain-containing protein" evidence="1">
    <location>
        <begin position="24"/>
        <end position="305"/>
    </location>
</feature>
<accession>A0A1H9DX18</accession>
<dbReference type="AlphaFoldDB" id="A0A1H9DX18"/>
<organism evidence="3 4">
    <name type="scientific">Thalassovita taeanensis</name>
    <dbReference type="NCBI Taxonomy" id="657014"/>
    <lineage>
        <taxon>Bacteria</taxon>
        <taxon>Pseudomonadati</taxon>
        <taxon>Pseudomonadota</taxon>
        <taxon>Alphaproteobacteria</taxon>
        <taxon>Rhodobacterales</taxon>
        <taxon>Roseobacteraceae</taxon>
        <taxon>Thalassovita</taxon>
    </lineage>
</organism>